<dbReference type="Pfam" id="PF18288">
    <property type="entry name" value="FAA_hydro_N_2"/>
    <property type="match status" value="1"/>
</dbReference>
<evidence type="ECO:0000313" key="4">
    <source>
        <dbReference type="Proteomes" id="UP000033618"/>
    </source>
</evidence>
<dbReference type="Gene3D" id="3.90.850.10">
    <property type="entry name" value="Fumarylacetoacetase-like, C-terminal domain"/>
    <property type="match status" value="1"/>
</dbReference>
<comment type="caution">
    <text evidence="3">The sequence shown here is derived from an EMBL/GenBank/DDBJ whole genome shotgun (WGS) entry which is preliminary data.</text>
</comment>
<proteinExistence type="predicted"/>
<dbReference type="Pfam" id="PF01557">
    <property type="entry name" value="FAA_hydrolase"/>
    <property type="match status" value="1"/>
</dbReference>
<dbReference type="SUPFAM" id="SSF56529">
    <property type="entry name" value="FAH"/>
    <property type="match status" value="1"/>
</dbReference>
<dbReference type="EMBL" id="LAQU01000004">
    <property type="protein sequence ID" value="KKB64504.1"/>
    <property type="molecule type" value="Genomic_DNA"/>
</dbReference>
<dbReference type="InterPro" id="IPR011234">
    <property type="entry name" value="Fumarylacetoacetase-like_C"/>
</dbReference>
<dbReference type="STRING" id="28092.WM40_05320"/>
<dbReference type="GO" id="GO:0003824">
    <property type="term" value="F:catalytic activity"/>
    <property type="evidence" value="ECO:0007669"/>
    <property type="project" value="InterPro"/>
</dbReference>
<dbReference type="PATRIC" id="fig|28092.6.peg.1265"/>
<dbReference type="PANTHER" id="PTHR43211:SF1">
    <property type="entry name" value="BLL6422 PROTEIN"/>
    <property type="match status" value="1"/>
</dbReference>
<evidence type="ECO:0000259" key="1">
    <source>
        <dbReference type="Pfam" id="PF01557"/>
    </source>
</evidence>
<sequence>MKLATLKDGTRDGQLIVVSRDLQSAAVADAIAPTLQRVLEDWHFYAPQLRTLYESLNSGRVRRAFKFDATACMAPLPRAWRCIDATHPIEGNATTGEWFAARRADALVGARDDILVADDARQLALRAGLAAYLGDIAPGASPMEAVSAVRLLTLFASFQASPSVSAEATQAKAVPGWFDATAHDALAFAPLAVTPDVFGEGWHHGVLRRRIDLKVNGQRIAEPDAAANAAAAWRADIGGFATVAALLGREQGIGAGTIVLGAPGIARPDADMLAVGDRVAVDMRDDKGVTYCGTIETSVAPRTDGDAMDA</sequence>
<evidence type="ECO:0008006" key="5">
    <source>
        <dbReference type="Google" id="ProtNLM"/>
    </source>
</evidence>
<dbReference type="InterPro" id="IPR041072">
    <property type="entry name" value="FAA_hydro_N"/>
</dbReference>
<dbReference type="InterPro" id="IPR036663">
    <property type="entry name" value="Fumarylacetoacetase_C_sf"/>
</dbReference>
<keyword evidence="4" id="KW-1185">Reference proteome</keyword>
<organism evidence="3 4">
    <name type="scientific">Robbsia andropogonis</name>
    <dbReference type="NCBI Taxonomy" id="28092"/>
    <lineage>
        <taxon>Bacteria</taxon>
        <taxon>Pseudomonadati</taxon>
        <taxon>Pseudomonadota</taxon>
        <taxon>Betaproteobacteria</taxon>
        <taxon>Burkholderiales</taxon>
        <taxon>Burkholderiaceae</taxon>
        <taxon>Robbsia</taxon>
    </lineage>
</organism>
<dbReference type="AlphaFoldDB" id="A0A0F5K3N4"/>
<reference evidence="3 4" key="1">
    <citation type="submission" date="2015-03" db="EMBL/GenBank/DDBJ databases">
        <title>Draft Genome Sequence of Burkholderia andropogonis type strain ICMP2807, isolated from Sorghum bicolor.</title>
        <authorList>
            <person name="Lopes-Santos L."/>
            <person name="Castro D.B."/>
            <person name="Ottoboni L.M."/>
            <person name="Park D."/>
            <person name="Weirc B.S."/>
            <person name="Destefano S.A."/>
        </authorList>
    </citation>
    <scope>NUCLEOTIDE SEQUENCE [LARGE SCALE GENOMIC DNA]</scope>
    <source>
        <strain evidence="3 4">ICMP2807</strain>
    </source>
</reference>
<name>A0A0F5K3N4_9BURK</name>
<dbReference type="Proteomes" id="UP000033618">
    <property type="component" value="Unassembled WGS sequence"/>
</dbReference>
<feature type="domain" description="Fumarylacetoacetase-like C-terminal" evidence="1">
    <location>
        <begin position="100"/>
        <end position="299"/>
    </location>
</feature>
<accession>A0A0F5K3N4</accession>
<feature type="domain" description="Fumarylacetoacetase N-terminal" evidence="2">
    <location>
        <begin position="1"/>
        <end position="78"/>
    </location>
</feature>
<protein>
    <recommendedName>
        <fullName evidence="5">Fumarylacetoacetate hydrolase</fullName>
    </recommendedName>
</protein>
<dbReference type="PANTHER" id="PTHR43211">
    <property type="entry name" value="FUMARYLACETOACETATE HYDROLASE"/>
    <property type="match status" value="1"/>
</dbReference>
<evidence type="ECO:0000259" key="2">
    <source>
        <dbReference type="Pfam" id="PF18288"/>
    </source>
</evidence>
<gene>
    <name evidence="3" type="ORF">WM40_05320</name>
</gene>
<dbReference type="RefSeq" id="WP_024905150.1">
    <property type="nucleotide sequence ID" value="NZ_CADFGU010000008.1"/>
</dbReference>
<evidence type="ECO:0000313" key="3">
    <source>
        <dbReference type="EMBL" id="KKB64504.1"/>
    </source>
</evidence>